<reference evidence="2 4" key="2">
    <citation type="submission" date="2018-06" db="EMBL/GenBank/DDBJ databases">
        <authorList>
            <consortium name="Pathogen Informatics"/>
            <person name="Doyle S."/>
        </authorList>
    </citation>
    <scope>NUCLEOTIDE SEQUENCE [LARGE SCALE GENOMIC DNA]</scope>
    <source>
        <strain evidence="2 4">NCTC11991</strain>
    </source>
</reference>
<accession>A0A378PGF9</accession>
<reference evidence="1 3" key="1">
    <citation type="submission" date="2015-11" db="EMBL/GenBank/DDBJ databases">
        <title>Genomic analysis of 38 Legionella species identifies large and diverse effector repertoires.</title>
        <authorList>
            <person name="Burstein D."/>
            <person name="Amaro F."/>
            <person name="Zusman T."/>
            <person name="Lifshitz Z."/>
            <person name="Cohen O."/>
            <person name="Gilbert J.A."/>
            <person name="Pupko T."/>
            <person name="Shuman H.A."/>
            <person name="Segal G."/>
        </authorList>
    </citation>
    <scope>NUCLEOTIDE SEQUENCE [LARGE SCALE GENOMIC DNA]</scope>
    <source>
        <strain evidence="1 3">SC-18-C9</strain>
    </source>
</reference>
<protein>
    <recommendedName>
        <fullName evidence="5">Phage protein</fullName>
    </recommendedName>
</protein>
<organism evidence="2 4">
    <name type="scientific">Legionella steigerwaltii</name>
    <dbReference type="NCBI Taxonomy" id="460"/>
    <lineage>
        <taxon>Bacteria</taxon>
        <taxon>Pseudomonadati</taxon>
        <taxon>Pseudomonadota</taxon>
        <taxon>Gammaproteobacteria</taxon>
        <taxon>Legionellales</taxon>
        <taxon>Legionellaceae</taxon>
        <taxon>Legionella</taxon>
    </lineage>
</organism>
<dbReference type="Proteomes" id="UP000054820">
    <property type="component" value="Unassembled WGS sequence"/>
</dbReference>
<dbReference type="AlphaFoldDB" id="A0A378PGF9"/>
<dbReference type="Proteomes" id="UP000255110">
    <property type="component" value="Unassembled WGS sequence"/>
</dbReference>
<gene>
    <name evidence="1" type="ORF">Lstg_3077</name>
    <name evidence="2" type="ORF">NCTC11991_03403</name>
</gene>
<evidence type="ECO:0000313" key="2">
    <source>
        <dbReference type="EMBL" id="STY85883.1"/>
    </source>
</evidence>
<keyword evidence="3" id="KW-1185">Reference proteome</keyword>
<evidence type="ECO:0000313" key="1">
    <source>
        <dbReference type="EMBL" id="KTD70592.1"/>
    </source>
</evidence>
<sequence>MMKQIPCLKLFTKEELYCLLNACSESLALAYQEIHECDLWHIAMEARLACEALRFEIDSQKKEHSIH</sequence>
<evidence type="ECO:0000313" key="4">
    <source>
        <dbReference type="Proteomes" id="UP000255110"/>
    </source>
</evidence>
<dbReference type="EMBL" id="LNYZ01000038">
    <property type="protein sequence ID" value="KTD70592.1"/>
    <property type="molecule type" value="Genomic_DNA"/>
</dbReference>
<proteinExistence type="predicted"/>
<dbReference type="STRING" id="460.Lstg_3077"/>
<evidence type="ECO:0000313" key="3">
    <source>
        <dbReference type="Proteomes" id="UP000054820"/>
    </source>
</evidence>
<evidence type="ECO:0008006" key="5">
    <source>
        <dbReference type="Google" id="ProtNLM"/>
    </source>
</evidence>
<dbReference type="EMBL" id="UGOY01000002">
    <property type="protein sequence ID" value="STY85883.1"/>
    <property type="molecule type" value="Genomic_DNA"/>
</dbReference>
<dbReference type="RefSeq" id="WP_231296978.1">
    <property type="nucleotide sequence ID" value="NZ_CAAAIO010000006.1"/>
</dbReference>
<name>A0A378PGF9_9GAMM</name>